<proteinExistence type="predicted"/>
<protein>
    <submittedName>
        <fullName evidence="4">Uncharacterized protein</fullName>
    </submittedName>
</protein>
<dbReference type="PANTHER" id="PTHR11496:SF83">
    <property type="entry name" value="HYDROXYACID-OXOACID TRANSHYDROGENASE, MITOCHONDRIAL"/>
    <property type="match status" value="1"/>
</dbReference>
<dbReference type="PATRIC" id="fig|1698449.3.peg.345"/>
<name>A0A0K1XC14_9GAMM</name>
<dbReference type="GO" id="GO:0004022">
    <property type="term" value="F:alcohol dehydrogenase (NAD+) activity"/>
    <property type="evidence" value="ECO:0007669"/>
    <property type="project" value="TreeGrafter"/>
</dbReference>
<dbReference type="InterPro" id="IPR056798">
    <property type="entry name" value="ADH_Fe_C"/>
</dbReference>
<evidence type="ECO:0000313" key="4">
    <source>
        <dbReference type="EMBL" id="AKX58789.1"/>
    </source>
</evidence>
<dbReference type="AlphaFoldDB" id="A0A0K1XC14"/>
<dbReference type="PANTHER" id="PTHR11496">
    <property type="entry name" value="ALCOHOL DEHYDROGENASE"/>
    <property type="match status" value="1"/>
</dbReference>
<dbReference type="RefSeq" id="WP_053099699.1">
    <property type="nucleotide sequence ID" value="NZ_CP012365.1"/>
</dbReference>
<dbReference type="EMBL" id="CP012365">
    <property type="protein sequence ID" value="AKX58789.1"/>
    <property type="molecule type" value="Genomic_DNA"/>
</dbReference>
<dbReference type="Gene3D" id="1.20.1090.10">
    <property type="entry name" value="Dehydroquinate synthase-like - alpha domain"/>
    <property type="match status" value="1"/>
</dbReference>
<dbReference type="GO" id="GO:0017000">
    <property type="term" value="P:antibiotic biosynthetic process"/>
    <property type="evidence" value="ECO:0007669"/>
    <property type="project" value="InterPro"/>
</dbReference>
<keyword evidence="1" id="KW-0560">Oxidoreductase</keyword>
<evidence type="ECO:0000256" key="1">
    <source>
        <dbReference type="ARBA" id="ARBA00023002"/>
    </source>
</evidence>
<organism evidence="4 5">
    <name type="scientific">Thiopseudomonas alkaliphila</name>
    <dbReference type="NCBI Taxonomy" id="1697053"/>
    <lineage>
        <taxon>Bacteria</taxon>
        <taxon>Pseudomonadati</taxon>
        <taxon>Pseudomonadota</taxon>
        <taxon>Gammaproteobacteria</taxon>
        <taxon>Pseudomonadales</taxon>
        <taxon>Pseudomonadaceae</taxon>
        <taxon>Thiopseudomonas</taxon>
    </lineage>
</organism>
<gene>
    <name evidence="4" type="ORF">AKN88_01730</name>
</gene>
<dbReference type="InterPro" id="IPR035873">
    <property type="entry name" value="PhpC"/>
</dbReference>
<accession>A0A0K1XC14</accession>
<dbReference type="GO" id="GO:0046872">
    <property type="term" value="F:metal ion binding"/>
    <property type="evidence" value="ECO:0007669"/>
    <property type="project" value="InterPro"/>
</dbReference>
<evidence type="ECO:0000259" key="3">
    <source>
        <dbReference type="Pfam" id="PF25137"/>
    </source>
</evidence>
<dbReference type="PROSITE" id="PS00913">
    <property type="entry name" value="ADH_IRON_1"/>
    <property type="match status" value="1"/>
</dbReference>
<sequence>MWQFQNPVKIYFANGSINYLDKALRGRKYAIVTYNNAFFDNLSQHISNSFDGCLAVLNQIRENPDVQDLGEICLAFRPHMDDVEVLVALGGGSVIDTTKALAVAKGYSERVVRVLEAGGKVDSPLPIIAVPTTTGTGSEVTSWATIWDKKNNRKFSLNDPELYPEAAFCDPVLTQFLPIELTVQTSLDALSHAMESIWNKNSNPVSFVHAKQAIELILKVLPELPISSANLELREKMMLASLHAGLAFSNTKTSIAHNISYAVTLDKKVPHGIACSFTLPSVLASFNESQCAVAHNLRQIFGSDLIEAANELRIWIESLGVYTTPEEYGYTQEQWFALVNDALQGERGKNFVGSSEQLIQSFNQGA</sequence>
<feature type="domain" description="Fe-containing alcohol dehydrogenase-like C-terminal" evidence="3">
    <location>
        <begin position="182"/>
        <end position="350"/>
    </location>
</feature>
<evidence type="ECO:0000259" key="2">
    <source>
        <dbReference type="Pfam" id="PF00465"/>
    </source>
</evidence>
<dbReference type="InterPro" id="IPR001670">
    <property type="entry name" value="ADH_Fe/GldA"/>
</dbReference>
<dbReference type="InterPro" id="IPR039697">
    <property type="entry name" value="Alcohol_dehydrogenase_Fe"/>
</dbReference>
<dbReference type="Proteomes" id="UP000063953">
    <property type="component" value="Chromosome"/>
</dbReference>
<dbReference type="InterPro" id="IPR018211">
    <property type="entry name" value="ADH_Fe_CS"/>
</dbReference>
<dbReference type="Pfam" id="PF00465">
    <property type="entry name" value="Fe-ADH"/>
    <property type="match status" value="1"/>
</dbReference>
<dbReference type="Pfam" id="PF25137">
    <property type="entry name" value="ADH_Fe_C"/>
    <property type="match status" value="1"/>
</dbReference>
<dbReference type="CDD" id="cd08182">
    <property type="entry name" value="HEPD"/>
    <property type="match status" value="1"/>
</dbReference>
<keyword evidence="5" id="KW-1185">Reference proteome</keyword>
<feature type="domain" description="Alcohol dehydrogenase iron-type/glycerol dehydrogenase GldA" evidence="2">
    <location>
        <begin position="7"/>
        <end position="171"/>
    </location>
</feature>
<evidence type="ECO:0000313" key="5">
    <source>
        <dbReference type="Proteomes" id="UP000063953"/>
    </source>
</evidence>
<dbReference type="SUPFAM" id="SSF56796">
    <property type="entry name" value="Dehydroquinate synthase-like"/>
    <property type="match status" value="1"/>
</dbReference>
<dbReference type="Gene3D" id="3.40.50.1970">
    <property type="match status" value="1"/>
</dbReference>
<reference evidence="4 5" key="1">
    <citation type="journal article" date="2015" name="Genome Announc.">
        <title>Genome Sequences of Oblitimonas alkaliphila gen. nov. sp. nov. (Proposed), a Novel Bacterium of the Pseudomonadaceae Family.</title>
        <authorList>
            <person name="Lauer A.C."/>
            <person name="Nicholson A.C."/>
            <person name="Humrighouse B.W."/>
            <person name="Emery B."/>
            <person name="Drobish A."/>
            <person name="Juieng P."/>
            <person name="Loparev V."/>
            <person name="McQuiston J.R."/>
        </authorList>
    </citation>
    <scope>NUCLEOTIDE SEQUENCE [LARGE SCALE GENOMIC DNA]</scope>
    <source>
        <strain evidence="4 5">E5571</strain>
    </source>
</reference>